<dbReference type="PANTHER" id="PTHR11918">
    <property type="entry name" value="RADICAL SAM PROTEINS"/>
    <property type="match status" value="1"/>
</dbReference>
<dbReference type="InterPro" id="IPR006467">
    <property type="entry name" value="MiaB-like_bact"/>
</dbReference>
<keyword evidence="8" id="KW-0408">Iron</keyword>
<comment type="function">
    <text evidence="2">Catalyzes the methylthiolation of N6-threonylcarbamoyladenosine (t(6)A), leading to the formation of 2-methylthio-N6-threonylcarbamoyladenosine (ms(2)t(6)A) at position 37 in tRNAs that read codons beginning with adenine.</text>
</comment>
<reference evidence="15" key="2">
    <citation type="submission" date="2021-01" db="EMBL/GenBank/DDBJ databases">
        <authorList>
            <person name="Hahn C.R."/>
            <person name="Youssef N.H."/>
            <person name="Elshahed M."/>
        </authorList>
    </citation>
    <scope>NUCLEOTIDE SEQUENCE</scope>
    <source>
        <strain evidence="15">Zod_Metabat.24</strain>
    </source>
</reference>
<dbReference type="AlphaFoldDB" id="A0A9D8PN89"/>
<dbReference type="PROSITE" id="PS01278">
    <property type="entry name" value="MTTASE_RADICAL"/>
    <property type="match status" value="1"/>
</dbReference>
<evidence type="ECO:0000256" key="11">
    <source>
        <dbReference type="ARBA" id="ARBA00051661"/>
    </source>
</evidence>
<dbReference type="Gene3D" id="3.80.30.20">
    <property type="entry name" value="tm_1862 like domain"/>
    <property type="match status" value="1"/>
</dbReference>
<dbReference type="SUPFAM" id="SSF102114">
    <property type="entry name" value="Radical SAM enzymes"/>
    <property type="match status" value="1"/>
</dbReference>
<dbReference type="GO" id="GO:0035598">
    <property type="term" value="F:tRNA (N(6)-L-threonylcarbamoyladenosine(37)-C(2))-methylthiotransferase activity"/>
    <property type="evidence" value="ECO:0007669"/>
    <property type="project" value="UniProtKB-EC"/>
</dbReference>
<dbReference type="InterPro" id="IPR038135">
    <property type="entry name" value="Methylthiotransferase_N_sf"/>
</dbReference>
<dbReference type="SFLD" id="SFLDS00029">
    <property type="entry name" value="Radical_SAM"/>
    <property type="match status" value="1"/>
</dbReference>
<comment type="catalytic activity">
    <reaction evidence="11">
        <text>N(6)-L-threonylcarbamoyladenosine(37) in tRNA + (sulfur carrier)-SH + AH2 + 2 S-adenosyl-L-methionine = 2-methylsulfanyl-N(6)-L-threonylcarbamoyladenosine(37) in tRNA + (sulfur carrier)-H + 5'-deoxyadenosine + L-methionine + A + S-adenosyl-L-homocysteine + 2 H(+)</text>
        <dbReference type="Rhea" id="RHEA:37075"/>
        <dbReference type="Rhea" id="RHEA-COMP:10163"/>
        <dbReference type="Rhea" id="RHEA-COMP:11092"/>
        <dbReference type="Rhea" id="RHEA-COMP:14737"/>
        <dbReference type="Rhea" id="RHEA-COMP:14739"/>
        <dbReference type="ChEBI" id="CHEBI:13193"/>
        <dbReference type="ChEBI" id="CHEBI:15378"/>
        <dbReference type="ChEBI" id="CHEBI:17319"/>
        <dbReference type="ChEBI" id="CHEBI:17499"/>
        <dbReference type="ChEBI" id="CHEBI:29917"/>
        <dbReference type="ChEBI" id="CHEBI:57844"/>
        <dbReference type="ChEBI" id="CHEBI:57856"/>
        <dbReference type="ChEBI" id="CHEBI:59789"/>
        <dbReference type="ChEBI" id="CHEBI:64428"/>
        <dbReference type="ChEBI" id="CHEBI:74418"/>
        <dbReference type="ChEBI" id="CHEBI:74420"/>
        <dbReference type="EC" id="2.8.4.5"/>
    </reaction>
</comment>
<name>A0A9D8PN89_9DELT</name>
<gene>
    <name evidence="15" type="primary">mtaB</name>
    <name evidence="15" type="ORF">JW984_11575</name>
</gene>
<evidence type="ECO:0000256" key="10">
    <source>
        <dbReference type="ARBA" id="ARBA00031213"/>
    </source>
</evidence>
<dbReference type="SFLD" id="SFLDG01082">
    <property type="entry name" value="B12-binding_domain_containing"/>
    <property type="match status" value="1"/>
</dbReference>
<dbReference type="InterPro" id="IPR058240">
    <property type="entry name" value="rSAM_sf"/>
</dbReference>
<evidence type="ECO:0000256" key="1">
    <source>
        <dbReference type="ARBA" id="ARBA00001966"/>
    </source>
</evidence>
<keyword evidence="9" id="KW-0411">Iron-sulfur</keyword>
<evidence type="ECO:0000256" key="8">
    <source>
        <dbReference type="ARBA" id="ARBA00023004"/>
    </source>
</evidence>
<protein>
    <recommendedName>
        <fullName evidence="3">tRNA (N(6)-L-threonylcarbamoyladenosine(37)-C(2))-methylthiotransferase</fullName>
        <ecNumber evidence="3">2.8.4.5</ecNumber>
    </recommendedName>
    <alternativeName>
        <fullName evidence="10">tRNA-t(6)A37 methylthiotransferase</fullName>
    </alternativeName>
</protein>
<dbReference type="SMART" id="SM00729">
    <property type="entry name" value="Elp3"/>
    <property type="match status" value="1"/>
</dbReference>
<evidence type="ECO:0000259" key="13">
    <source>
        <dbReference type="PROSITE" id="PS51449"/>
    </source>
</evidence>
<keyword evidence="6" id="KW-0949">S-adenosyl-L-methionine</keyword>
<dbReference type="PANTHER" id="PTHR11918:SF45">
    <property type="entry name" value="THREONYLCARBAMOYLADENOSINE TRNA METHYLTHIOTRANSFERASE"/>
    <property type="match status" value="1"/>
</dbReference>
<dbReference type="NCBIfam" id="TIGR01579">
    <property type="entry name" value="MiaB-like-C"/>
    <property type="match status" value="1"/>
</dbReference>
<reference evidence="15" key="1">
    <citation type="journal article" date="2021" name="Environ. Microbiol.">
        <title>Genomic characterization of three novel Desulfobacterota classes expand the metabolic and phylogenetic diversity of the phylum.</title>
        <authorList>
            <person name="Murphy C.L."/>
            <person name="Biggerstaff J."/>
            <person name="Eichhorn A."/>
            <person name="Ewing E."/>
            <person name="Shahan R."/>
            <person name="Soriano D."/>
            <person name="Stewart S."/>
            <person name="VanMol K."/>
            <person name="Walker R."/>
            <person name="Walters P."/>
            <person name="Elshahed M.S."/>
            <person name="Youssef N.H."/>
        </authorList>
    </citation>
    <scope>NUCLEOTIDE SEQUENCE</scope>
    <source>
        <strain evidence="15">Zod_Metabat.24</strain>
    </source>
</reference>
<evidence type="ECO:0000256" key="4">
    <source>
        <dbReference type="ARBA" id="ARBA00022485"/>
    </source>
</evidence>
<evidence type="ECO:0000256" key="9">
    <source>
        <dbReference type="ARBA" id="ARBA00023014"/>
    </source>
</evidence>
<dbReference type="PROSITE" id="PS51449">
    <property type="entry name" value="MTTASE_N"/>
    <property type="match status" value="1"/>
</dbReference>
<dbReference type="EC" id="2.8.4.5" evidence="3"/>
<feature type="domain" description="TRAM" evidence="12">
    <location>
        <begin position="372"/>
        <end position="435"/>
    </location>
</feature>
<keyword evidence="7" id="KW-0479">Metal-binding</keyword>
<evidence type="ECO:0000256" key="5">
    <source>
        <dbReference type="ARBA" id="ARBA00022679"/>
    </source>
</evidence>
<dbReference type="InterPro" id="IPR013848">
    <property type="entry name" value="Methylthiotransferase_N"/>
</dbReference>
<dbReference type="Pfam" id="PF04055">
    <property type="entry name" value="Radical_SAM"/>
    <property type="match status" value="1"/>
</dbReference>
<dbReference type="InterPro" id="IPR005839">
    <property type="entry name" value="Methylthiotransferase"/>
</dbReference>
<accession>A0A9D8PN89</accession>
<proteinExistence type="predicted"/>
<dbReference type="PROSITE" id="PS51918">
    <property type="entry name" value="RADICAL_SAM"/>
    <property type="match status" value="1"/>
</dbReference>
<dbReference type="GO" id="GO:0046872">
    <property type="term" value="F:metal ion binding"/>
    <property type="evidence" value="ECO:0007669"/>
    <property type="project" value="UniProtKB-KW"/>
</dbReference>
<evidence type="ECO:0000259" key="14">
    <source>
        <dbReference type="PROSITE" id="PS51918"/>
    </source>
</evidence>
<dbReference type="InterPro" id="IPR023404">
    <property type="entry name" value="rSAM_horseshoe"/>
</dbReference>
<evidence type="ECO:0000256" key="2">
    <source>
        <dbReference type="ARBA" id="ARBA00002399"/>
    </source>
</evidence>
<dbReference type="Gene3D" id="3.40.50.12160">
    <property type="entry name" value="Methylthiotransferase, N-terminal domain"/>
    <property type="match status" value="1"/>
</dbReference>
<evidence type="ECO:0000313" key="15">
    <source>
        <dbReference type="EMBL" id="MBN1573826.1"/>
    </source>
</evidence>
<dbReference type="InterPro" id="IPR020612">
    <property type="entry name" value="Methylthiotransferase_CS"/>
</dbReference>
<dbReference type="PROSITE" id="PS50926">
    <property type="entry name" value="TRAM"/>
    <property type="match status" value="1"/>
</dbReference>
<dbReference type="NCBIfam" id="TIGR00089">
    <property type="entry name" value="MiaB/RimO family radical SAM methylthiotransferase"/>
    <property type="match status" value="1"/>
</dbReference>
<dbReference type="InterPro" id="IPR006638">
    <property type="entry name" value="Elp3/MiaA/NifB-like_rSAM"/>
</dbReference>
<keyword evidence="5" id="KW-0808">Transferase</keyword>
<evidence type="ECO:0000256" key="7">
    <source>
        <dbReference type="ARBA" id="ARBA00022723"/>
    </source>
</evidence>
<dbReference type="InterPro" id="IPR007197">
    <property type="entry name" value="rSAM"/>
</dbReference>
<feature type="domain" description="MTTase N-terminal" evidence="13">
    <location>
        <begin position="7"/>
        <end position="119"/>
    </location>
</feature>
<dbReference type="GO" id="GO:0051539">
    <property type="term" value="F:4 iron, 4 sulfur cluster binding"/>
    <property type="evidence" value="ECO:0007669"/>
    <property type="project" value="UniProtKB-KW"/>
</dbReference>
<sequence>MKKSVKDRVSIVTLGCKVNYTESVEISDKLIERGYRVYHGLNPSDLVIVNGCTVTSKADYQSRQAIRRANREIPGTPVMVIGCGAAVHPEKMEAAGEVASAHPVRDVDSICDTVSSLIGSPAKSDSGPEFKGRTRAFLKIQDGCDSFCTYCIVPYARGRERSVDTGEVIDRIERFVDKGYKEIVLVGINLGRYGAGLNGGKRGGGGRVNLAFLLESIVRKDLPIRIRLSSIEPVDLTTDLVSVISESKKVAPHLHVPLQSGDNSILKAMGRPYTPDHFIERVNEAVSAFSESRGGIAPSLGVDVMVGFPGEGEEQFENTIKTLREIPATYLHVFPYSLRPKTPASKMRGQVRGDIKRERVRRLKGLDAEMRSRYMGSAVGKMLTVLGERCLDGLLTGKSENYLKVSFRGKPEETNRFFDVKIESVSRDGLYGERA</sequence>
<comment type="caution">
    <text evidence="15">The sequence shown here is derived from an EMBL/GenBank/DDBJ whole genome shotgun (WGS) entry which is preliminary data.</text>
</comment>
<dbReference type="CDD" id="cd01335">
    <property type="entry name" value="Radical_SAM"/>
    <property type="match status" value="1"/>
</dbReference>
<dbReference type="Proteomes" id="UP000809273">
    <property type="component" value="Unassembled WGS sequence"/>
</dbReference>
<feature type="domain" description="Radical SAM core" evidence="14">
    <location>
        <begin position="130"/>
        <end position="373"/>
    </location>
</feature>
<dbReference type="SFLD" id="SFLDG01061">
    <property type="entry name" value="methylthiotransferase"/>
    <property type="match status" value="1"/>
</dbReference>
<dbReference type="InterPro" id="IPR002792">
    <property type="entry name" value="TRAM_dom"/>
</dbReference>
<evidence type="ECO:0000256" key="6">
    <source>
        <dbReference type="ARBA" id="ARBA00022691"/>
    </source>
</evidence>
<comment type="cofactor">
    <cofactor evidence="1">
        <name>[4Fe-4S] cluster</name>
        <dbReference type="ChEBI" id="CHEBI:49883"/>
    </cofactor>
</comment>
<dbReference type="Pfam" id="PF00919">
    <property type="entry name" value="UPF0004"/>
    <property type="match status" value="1"/>
</dbReference>
<organism evidence="15 16">
    <name type="scientific">Candidatus Zymogenus saltonus</name>
    <dbReference type="NCBI Taxonomy" id="2844893"/>
    <lineage>
        <taxon>Bacteria</taxon>
        <taxon>Deltaproteobacteria</taxon>
        <taxon>Candidatus Zymogenia</taxon>
        <taxon>Candidatus Zymogeniales</taxon>
        <taxon>Candidatus Zymogenaceae</taxon>
        <taxon>Candidatus Zymogenus</taxon>
    </lineage>
</organism>
<keyword evidence="4" id="KW-0004">4Fe-4S</keyword>
<evidence type="ECO:0000259" key="12">
    <source>
        <dbReference type="PROSITE" id="PS50926"/>
    </source>
</evidence>
<dbReference type="EMBL" id="JAFGIX010000057">
    <property type="protein sequence ID" value="MBN1573826.1"/>
    <property type="molecule type" value="Genomic_DNA"/>
</dbReference>
<evidence type="ECO:0000313" key="16">
    <source>
        <dbReference type="Proteomes" id="UP000809273"/>
    </source>
</evidence>
<evidence type="ECO:0000256" key="3">
    <source>
        <dbReference type="ARBA" id="ARBA00013273"/>
    </source>
</evidence>